<feature type="domain" description="DUF4283" evidence="1">
    <location>
        <begin position="70"/>
        <end position="138"/>
    </location>
</feature>
<gene>
    <name evidence="2" type="ORF">CK203_070952</name>
</gene>
<dbReference type="PANTHER" id="PTHR34427:SF5">
    <property type="entry name" value="DUF4283 DOMAIN-CONTAINING PROTEIN"/>
    <property type="match status" value="1"/>
</dbReference>
<proteinExistence type="predicted"/>
<name>A0A438E9H6_VITVI</name>
<evidence type="ECO:0000313" key="2">
    <source>
        <dbReference type="EMBL" id="RVW44299.1"/>
    </source>
</evidence>
<dbReference type="PANTHER" id="PTHR34427">
    <property type="entry name" value="DUF4283 DOMAIN PROTEIN"/>
    <property type="match status" value="1"/>
</dbReference>
<reference evidence="2 3" key="1">
    <citation type="journal article" date="2018" name="PLoS Genet.">
        <title>Population sequencing reveals clonal diversity and ancestral inbreeding in the grapevine cultivar Chardonnay.</title>
        <authorList>
            <person name="Roach M.J."/>
            <person name="Johnson D.L."/>
            <person name="Bohlmann J."/>
            <person name="van Vuuren H.J."/>
            <person name="Jones S.J."/>
            <person name="Pretorius I.S."/>
            <person name="Schmidt S.A."/>
            <person name="Borneman A.R."/>
        </authorList>
    </citation>
    <scope>NUCLEOTIDE SEQUENCE [LARGE SCALE GENOMIC DNA]</scope>
    <source>
        <strain evidence="3">cv. Chardonnay</strain>
        <tissue evidence="2">Leaf</tissue>
    </source>
</reference>
<organism evidence="2 3">
    <name type="scientific">Vitis vinifera</name>
    <name type="common">Grape</name>
    <dbReference type="NCBI Taxonomy" id="29760"/>
    <lineage>
        <taxon>Eukaryota</taxon>
        <taxon>Viridiplantae</taxon>
        <taxon>Streptophyta</taxon>
        <taxon>Embryophyta</taxon>
        <taxon>Tracheophyta</taxon>
        <taxon>Spermatophyta</taxon>
        <taxon>Magnoliopsida</taxon>
        <taxon>eudicotyledons</taxon>
        <taxon>Gunneridae</taxon>
        <taxon>Pentapetalae</taxon>
        <taxon>rosids</taxon>
        <taxon>Vitales</taxon>
        <taxon>Vitaceae</taxon>
        <taxon>Viteae</taxon>
        <taxon>Vitis</taxon>
    </lineage>
</organism>
<dbReference type="InterPro" id="IPR025558">
    <property type="entry name" value="DUF4283"/>
</dbReference>
<dbReference type="EMBL" id="QGNW01001357">
    <property type="protein sequence ID" value="RVW44299.1"/>
    <property type="molecule type" value="Genomic_DNA"/>
</dbReference>
<evidence type="ECO:0000259" key="1">
    <source>
        <dbReference type="Pfam" id="PF14111"/>
    </source>
</evidence>
<protein>
    <recommendedName>
        <fullName evidence="1">DUF4283 domain-containing protein</fullName>
    </recommendedName>
</protein>
<accession>A0A438E9H6</accession>
<dbReference type="AlphaFoldDB" id="A0A438E9H6"/>
<dbReference type="Pfam" id="PF14111">
    <property type="entry name" value="DUF4283"/>
    <property type="match status" value="1"/>
</dbReference>
<dbReference type="Proteomes" id="UP000288805">
    <property type="component" value="Unassembled WGS sequence"/>
</dbReference>
<comment type="caution">
    <text evidence="2">The sequence shown here is derived from an EMBL/GenBank/DDBJ whole genome shotgun (WGS) entry which is preliminary data.</text>
</comment>
<sequence>MEGAGASVLHDSRDKQSGGFIRLGVSDVEGKRFCIFVPRGRRDKRGWTIMAEKLKQVFRVFCWRDGPGGEDDIEKWGKFWAKSWDLKGNLGLAKLNKRKALLEFEDLEKARRVVSSGSCAWEGTQVRLEHWSPRSGCWAEGEERRDVWVRIVGLPISFWSPEILRRTSDEGLGEREARDAAPVRRWDGAAGVGSGRVENSPDLSPTTCNWVSSGEMKSLSPIAGPKETRREGGLSLMFGSMDLKNKGEAASDVGPDAGPSEVVGCYPKGPASSLVQLTNKGLLCSKACTQQLGQDGTIREALIH</sequence>
<evidence type="ECO:0000313" key="3">
    <source>
        <dbReference type="Proteomes" id="UP000288805"/>
    </source>
</evidence>